<accession>A0A3B6B929</accession>
<organism evidence="9">
    <name type="scientific">Triticum aestivum</name>
    <name type="common">Wheat</name>
    <dbReference type="NCBI Taxonomy" id="4565"/>
    <lineage>
        <taxon>Eukaryota</taxon>
        <taxon>Viridiplantae</taxon>
        <taxon>Streptophyta</taxon>
        <taxon>Embryophyta</taxon>
        <taxon>Tracheophyta</taxon>
        <taxon>Spermatophyta</taxon>
        <taxon>Magnoliopsida</taxon>
        <taxon>Liliopsida</taxon>
        <taxon>Poales</taxon>
        <taxon>Poaceae</taxon>
        <taxon>BOP clade</taxon>
        <taxon>Pooideae</taxon>
        <taxon>Triticodae</taxon>
        <taxon>Triticeae</taxon>
        <taxon>Triticinae</taxon>
        <taxon>Triticum</taxon>
    </lineage>
</organism>
<evidence type="ECO:0000313" key="9">
    <source>
        <dbReference type="EnsemblPlants" id="TraesCS2A02G584400.1"/>
    </source>
</evidence>
<feature type="transmembrane region" description="Helical" evidence="6">
    <location>
        <begin position="241"/>
        <end position="261"/>
    </location>
</feature>
<feature type="domain" description="EamA" evidence="8">
    <location>
        <begin position="179"/>
        <end position="315"/>
    </location>
</feature>
<dbReference type="Gramene" id="TraesCS2A02G584400.1">
    <property type="protein sequence ID" value="TraesCS2A02G584400.1"/>
    <property type="gene ID" value="TraesCS2A02G584400"/>
</dbReference>
<dbReference type="Pfam" id="PF00892">
    <property type="entry name" value="EamA"/>
    <property type="match status" value="2"/>
</dbReference>
<feature type="transmembrane region" description="Helical" evidence="6">
    <location>
        <begin position="273"/>
        <end position="293"/>
    </location>
</feature>
<keyword evidence="5 6" id="KW-0472">Membrane</keyword>
<feature type="transmembrane region" description="Helical" evidence="6">
    <location>
        <begin position="34"/>
        <end position="56"/>
    </location>
</feature>
<dbReference type="OrthoDB" id="1718296at2759"/>
<proteinExistence type="inferred from homology"/>
<dbReference type="GeneID" id="123186621"/>
<evidence type="ECO:0000256" key="5">
    <source>
        <dbReference type="ARBA" id="ARBA00023136"/>
    </source>
</evidence>
<dbReference type="GO" id="GO:0005886">
    <property type="term" value="C:plasma membrane"/>
    <property type="evidence" value="ECO:0000318"/>
    <property type="project" value="GO_Central"/>
</dbReference>
<comment type="similarity">
    <text evidence="2 6">Belongs to the drug/metabolite transporter (DMT) superfamily. Plant drug/metabolite exporter (P-DME) (TC 2.A.7.4) family.</text>
</comment>
<keyword evidence="4 6" id="KW-1133">Transmembrane helix</keyword>
<feature type="transmembrane region" description="Helical" evidence="6">
    <location>
        <begin position="130"/>
        <end position="149"/>
    </location>
</feature>
<protein>
    <recommendedName>
        <fullName evidence="6">WAT1-related protein</fullName>
    </recommendedName>
</protein>
<dbReference type="Gramene" id="TraesNOR2A03G00817830.1">
    <property type="protein sequence ID" value="TraesNOR2A03G00817830.1"/>
    <property type="gene ID" value="TraesNOR2A03G00817830"/>
</dbReference>
<sequence>MGNRAPYAVSFLLRFIYAVMQILTKVAFNQGTSTYVLVFYRHLIGTMFLLPIAFAIERKTAPRLSYKVCLKLFVHALYGMSASLNISCVGLNYASATSASAVLNLLPVLTFFLALLLGMESLQLKSFHGIVKVSGIVICAAGVTVLALYQGPELKSIVHHPIFRHPSRVDTHPSRSWILGILLQSLATVMFALWTVFQGPLLEEYPSMLLNTSLQIVFATVQSFFMALVMERDFSRWKLGLDVGLVAIIYCGLFVTALANYLQIWVIGRCGPVFLAMTVPLILVITIILSLLIGEAVTLGSVISGALMVAGLYNVLWGKRIEQVALCKQGGSGENGSCLDLEEQESGAPVPATRDSIKPVPGSIERADTSS</sequence>
<dbReference type="InterPro" id="IPR037185">
    <property type="entry name" value="EmrE-like"/>
</dbReference>
<dbReference type="InterPro" id="IPR030184">
    <property type="entry name" value="WAT1-related"/>
</dbReference>
<dbReference type="Gramene" id="TraesWEE_scaffold_028912_01G000400.1">
    <property type="protein sequence ID" value="TraesWEE_scaffold_028912_01G000400.1"/>
    <property type="gene ID" value="TraesWEE_scaffold_028912_01G000400"/>
</dbReference>
<evidence type="ECO:0000313" key="10">
    <source>
        <dbReference type="Proteomes" id="UP000019116"/>
    </source>
</evidence>
<feature type="transmembrane region" description="Helical" evidence="6">
    <location>
        <begin position="99"/>
        <end position="118"/>
    </location>
</feature>
<dbReference type="InterPro" id="IPR000620">
    <property type="entry name" value="EamA_dom"/>
</dbReference>
<evidence type="ECO:0000256" key="2">
    <source>
        <dbReference type="ARBA" id="ARBA00007635"/>
    </source>
</evidence>
<dbReference type="AlphaFoldDB" id="A0A3B6B929"/>
<feature type="transmembrane region" description="Helical" evidence="6">
    <location>
        <begin position="209"/>
        <end position="229"/>
    </location>
</feature>
<evidence type="ECO:0000256" key="7">
    <source>
        <dbReference type="SAM" id="MobiDB-lite"/>
    </source>
</evidence>
<evidence type="ECO:0000259" key="8">
    <source>
        <dbReference type="Pfam" id="PF00892"/>
    </source>
</evidence>
<dbReference type="PANTHER" id="PTHR31218">
    <property type="entry name" value="WAT1-RELATED PROTEIN"/>
    <property type="match status" value="1"/>
</dbReference>
<evidence type="ECO:0000256" key="1">
    <source>
        <dbReference type="ARBA" id="ARBA00004141"/>
    </source>
</evidence>
<reference evidence="9" key="2">
    <citation type="submission" date="2018-10" db="UniProtKB">
        <authorList>
            <consortium name="EnsemblPlants"/>
        </authorList>
    </citation>
    <scope>IDENTIFICATION</scope>
</reference>
<evidence type="ECO:0000256" key="3">
    <source>
        <dbReference type="ARBA" id="ARBA00022692"/>
    </source>
</evidence>
<evidence type="ECO:0000256" key="6">
    <source>
        <dbReference type="RuleBase" id="RU363077"/>
    </source>
</evidence>
<dbReference type="GO" id="GO:0022857">
    <property type="term" value="F:transmembrane transporter activity"/>
    <property type="evidence" value="ECO:0007669"/>
    <property type="project" value="InterPro"/>
</dbReference>
<feature type="domain" description="EamA" evidence="8">
    <location>
        <begin position="11"/>
        <end position="132"/>
    </location>
</feature>
<dbReference type="Proteomes" id="UP000019116">
    <property type="component" value="Chromosome 2A"/>
</dbReference>
<keyword evidence="10" id="KW-1185">Reference proteome</keyword>
<feature type="transmembrane region" description="Helical" evidence="6">
    <location>
        <begin position="7"/>
        <end position="28"/>
    </location>
</feature>
<dbReference type="SUPFAM" id="SSF103481">
    <property type="entry name" value="Multidrug resistance efflux transporter EmrE"/>
    <property type="match status" value="1"/>
</dbReference>
<dbReference type="RefSeq" id="XP_044454288.1">
    <property type="nucleotide sequence ID" value="XM_044598353.1"/>
</dbReference>
<feature type="transmembrane region" description="Helical" evidence="6">
    <location>
        <begin position="299"/>
        <end position="316"/>
    </location>
</feature>
<comment type="subcellular location">
    <subcellularLocation>
        <location evidence="1 6">Membrane</location>
        <topology evidence="1 6">Multi-pass membrane protein</topology>
    </subcellularLocation>
</comment>
<dbReference type="Gramene" id="TraesCS2A03G1305700.1">
    <property type="protein sequence ID" value="TraesCS2A03G1305700.1.CDS"/>
    <property type="gene ID" value="TraesCS2A03G1305700"/>
</dbReference>
<dbReference type="EnsemblPlants" id="TraesCS2A02G584400.1">
    <property type="protein sequence ID" value="TraesCS2A02G584400.1"/>
    <property type="gene ID" value="TraesCS2A02G584400"/>
</dbReference>
<evidence type="ECO:0000256" key="4">
    <source>
        <dbReference type="ARBA" id="ARBA00022989"/>
    </source>
</evidence>
<feature type="transmembrane region" description="Helical" evidence="6">
    <location>
        <begin position="177"/>
        <end position="197"/>
    </location>
</feature>
<keyword evidence="3 6" id="KW-0812">Transmembrane</keyword>
<gene>
    <name evidence="9" type="primary">LOC123186621</name>
</gene>
<dbReference type="OMA" id="AINIYCL"/>
<name>A0A3B6B929_WHEAT</name>
<feature type="transmembrane region" description="Helical" evidence="6">
    <location>
        <begin position="68"/>
        <end position="93"/>
    </location>
</feature>
<feature type="region of interest" description="Disordered" evidence="7">
    <location>
        <begin position="338"/>
        <end position="371"/>
    </location>
</feature>
<reference evidence="9" key="1">
    <citation type="submission" date="2018-08" db="EMBL/GenBank/DDBJ databases">
        <authorList>
            <person name="Rossello M."/>
        </authorList>
    </citation>
    <scope>NUCLEOTIDE SEQUENCE [LARGE SCALE GENOMIC DNA]</scope>
    <source>
        <strain evidence="9">cv. Chinese Spring</strain>
    </source>
</reference>
<dbReference type="PaxDb" id="4565-Traes_2AL_21DE5BA34.2"/>